<evidence type="ECO:0000256" key="3">
    <source>
        <dbReference type="ARBA" id="ARBA00022723"/>
    </source>
</evidence>
<keyword evidence="2" id="KW-0004">4Fe-4S</keyword>
<dbReference type="InterPro" id="IPR017896">
    <property type="entry name" value="4Fe4S_Fe-S-bd"/>
</dbReference>
<dbReference type="SUPFAM" id="SSF54862">
    <property type="entry name" value="4Fe-4S ferredoxins"/>
    <property type="match status" value="1"/>
</dbReference>
<evidence type="ECO:0000259" key="6">
    <source>
        <dbReference type="PROSITE" id="PS51379"/>
    </source>
</evidence>
<keyword evidence="5" id="KW-0411">Iron-sulfur</keyword>
<protein>
    <submittedName>
        <fullName evidence="7">Uncharacterized conserved protein, DUF362 family</fullName>
    </submittedName>
</protein>
<dbReference type="InterPro" id="IPR007160">
    <property type="entry name" value="DUF362"/>
</dbReference>
<dbReference type="PROSITE" id="PS51379">
    <property type="entry name" value="4FE4S_FER_2"/>
    <property type="match status" value="2"/>
</dbReference>
<reference evidence="7 8" key="1">
    <citation type="submission" date="2016-11" db="EMBL/GenBank/DDBJ databases">
        <authorList>
            <person name="Jaros S."/>
            <person name="Januszkiewicz K."/>
            <person name="Wedrychowicz H."/>
        </authorList>
    </citation>
    <scope>NUCLEOTIDE SEQUENCE [LARGE SCALE GENOMIC DNA]</scope>
    <source>
        <strain evidence="7 8">DSM 17477</strain>
    </source>
</reference>
<evidence type="ECO:0000313" key="7">
    <source>
        <dbReference type="EMBL" id="SHI93078.1"/>
    </source>
</evidence>
<evidence type="ECO:0000256" key="5">
    <source>
        <dbReference type="ARBA" id="ARBA00023014"/>
    </source>
</evidence>
<dbReference type="Pfam" id="PF13237">
    <property type="entry name" value="Fer4_10"/>
    <property type="match status" value="1"/>
</dbReference>
<keyword evidence="8" id="KW-1185">Reference proteome</keyword>
<dbReference type="Pfam" id="PF04015">
    <property type="entry name" value="DUF362"/>
    <property type="match status" value="1"/>
</dbReference>
<dbReference type="EMBL" id="FQZL01000008">
    <property type="protein sequence ID" value="SHI93078.1"/>
    <property type="molecule type" value="Genomic_DNA"/>
</dbReference>
<dbReference type="OrthoDB" id="9794954at2"/>
<dbReference type="PANTHER" id="PTHR24960">
    <property type="entry name" value="PHOTOSYSTEM I IRON-SULFUR CENTER-RELATED"/>
    <property type="match status" value="1"/>
</dbReference>
<dbReference type="STRING" id="1121476.SAMN02745751_01364"/>
<comment type="function">
    <text evidence="1">Ferredoxins are iron-sulfur proteins that transfer electrons in a wide variety of metabolic reactions.</text>
</comment>
<dbReference type="AlphaFoldDB" id="A0A1M6F5T2"/>
<dbReference type="RefSeq" id="WP_073048834.1">
    <property type="nucleotide sequence ID" value="NZ_FQZL01000008.1"/>
</dbReference>
<dbReference type="GO" id="GO:0051539">
    <property type="term" value="F:4 iron, 4 sulfur cluster binding"/>
    <property type="evidence" value="ECO:0007669"/>
    <property type="project" value="UniProtKB-KW"/>
</dbReference>
<gene>
    <name evidence="7" type="ORF">SAMN02745751_01364</name>
</gene>
<dbReference type="InterPro" id="IPR050157">
    <property type="entry name" value="PSI_iron-sulfur_center"/>
</dbReference>
<keyword evidence="3" id="KW-0479">Metal-binding</keyword>
<dbReference type="GO" id="GO:0046872">
    <property type="term" value="F:metal ion binding"/>
    <property type="evidence" value="ECO:0007669"/>
    <property type="project" value="UniProtKB-KW"/>
</dbReference>
<evidence type="ECO:0000256" key="1">
    <source>
        <dbReference type="ARBA" id="ARBA00003532"/>
    </source>
</evidence>
<sequence length="378" mass="41360">MIVSLVKCEEYDYDRIRGALLRTFDNIGGIDRFVQPGDRILLKTNLLMKKTPEEATTTNPVFVQALADILMSKDAIVVIGDSPGGPFMEGRMKNIYKSTGMEEAAKRSGASLNFNLASYYTEFDNAVLLNKVILTDMINDVDKIINLPKLKTHGFAVYTGAVKNLFGLIPGTIKAEYHVNMPDVNNFCNALIDICEHVKPVLHIMDGIVGMEGAGPSGGRPRKIGAILASENPYDLDKTACEIIGLKVQDVPTLRKAAERGLSSDSMEDVEIAGDRIEDVLVPDFEKAPAISGSLRNIPLPVIKFLAKRLKSRPVFNFDICVGCGDCAANCPPKVIEMTEGKPVVDYVGCISCFCCQELCPVKAIEIKKPLLSKLIFR</sequence>
<accession>A0A1M6F5T2</accession>
<keyword evidence="4" id="KW-0408">Iron</keyword>
<dbReference type="Proteomes" id="UP000184052">
    <property type="component" value="Unassembled WGS sequence"/>
</dbReference>
<name>A0A1M6F5T2_9FIRM</name>
<organism evidence="7 8">
    <name type="scientific">Dethiosulfatibacter aminovorans DSM 17477</name>
    <dbReference type="NCBI Taxonomy" id="1121476"/>
    <lineage>
        <taxon>Bacteria</taxon>
        <taxon>Bacillati</taxon>
        <taxon>Bacillota</taxon>
        <taxon>Tissierellia</taxon>
        <taxon>Dethiosulfatibacter</taxon>
    </lineage>
</organism>
<evidence type="ECO:0000313" key="8">
    <source>
        <dbReference type="Proteomes" id="UP000184052"/>
    </source>
</evidence>
<feature type="domain" description="4Fe-4S ferredoxin-type" evidence="6">
    <location>
        <begin position="312"/>
        <end position="341"/>
    </location>
</feature>
<evidence type="ECO:0000256" key="2">
    <source>
        <dbReference type="ARBA" id="ARBA00022485"/>
    </source>
</evidence>
<feature type="domain" description="4Fe-4S ferredoxin-type" evidence="6">
    <location>
        <begin position="342"/>
        <end position="370"/>
    </location>
</feature>
<dbReference type="Gene3D" id="3.30.70.20">
    <property type="match status" value="1"/>
</dbReference>
<proteinExistence type="predicted"/>
<dbReference type="InterPro" id="IPR017900">
    <property type="entry name" value="4Fe4S_Fe_S_CS"/>
</dbReference>
<evidence type="ECO:0000256" key="4">
    <source>
        <dbReference type="ARBA" id="ARBA00023004"/>
    </source>
</evidence>
<dbReference type="PROSITE" id="PS00198">
    <property type="entry name" value="4FE4S_FER_1"/>
    <property type="match status" value="1"/>
</dbReference>